<dbReference type="SMART" id="SM00490">
    <property type="entry name" value="HELICc"/>
    <property type="match status" value="1"/>
</dbReference>
<dbReference type="SMART" id="SM00487">
    <property type="entry name" value="DEXDc"/>
    <property type="match status" value="1"/>
</dbReference>
<dbReference type="PROSITE" id="PS51194">
    <property type="entry name" value="HELICASE_CTER"/>
    <property type="match status" value="1"/>
</dbReference>
<dbReference type="InterPro" id="IPR027417">
    <property type="entry name" value="P-loop_NTPase"/>
</dbReference>
<comment type="caution">
    <text evidence="9">The sequence shown here is derived from an EMBL/GenBank/DDBJ whole genome shotgun (WGS) entry which is preliminary data.</text>
</comment>
<keyword evidence="10" id="KW-1185">Reference proteome</keyword>
<organism evidence="9 10">
    <name type="scientific">Schizophyllum amplum</name>
    <dbReference type="NCBI Taxonomy" id="97359"/>
    <lineage>
        <taxon>Eukaryota</taxon>
        <taxon>Fungi</taxon>
        <taxon>Dikarya</taxon>
        <taxon>Basidiomycota</taxon>
        <taxon>Agaricomycotina</taxon>
        <taxon>Agaricomycetes</taxon>
        <taxon>Agaricomycetidae</taxon>
        <taxon>Agaricales</taxon>
        <taxon>Schizophyllaceae</taxon>
        <taxon>Schizophyllum</taxon>
    </lineage>
</organism>
<keyword evidence="1 5" id="KW-0547">Nucleotide-binding</keyword>
<sequence>MATSLAPALRRLTLCGGARFAALHRVPPASVAVRAFLGSSLSSLNGPAARFAATRWQSTSAAAAHFQFSAEDDLAFGAGDDKDSKPAPTLDTLEGKVSDETLKGLRDMGITRLSPVQEAVFSHLPELAIPISQRPEGSTATRDLLVKARTGTGKTVGFLVPAIEMRKRTIEAAGLAAVKEAGDESDTRLCRQAERTFARRNVGTLIISPTRELATQLAAEAIRVTKHHGMEVRLFTGGTNKSAQMRDFTRGRRDIVVATTGRLRDLLQSEPDVRAAFAKMDLLVLDETDTLLDQGFRDDLDAIGEFLPNAQNRQTLLFSATVPRNVQQVARAFMHPQHEVIDCIKDDTPPVHAHVPQHYTLLPNAKDQVPHLLRLIAHDQMVNPGTSKVIVFLPTLKLTQLFATILRGVANKTVPAGSATRIHELHSKLAQNAHTSGAAVMVTSDVSARGVDYPNVSRVIQIGIPSSAEQYIHRIGRTGRAGSKGVNPRGDFILQNWESGFLTWQLTDIPIKPSTVAEIKDEVADLAAKFDAGELTLPESERPGHPTRLQEAWAPSASAVVKDIDPQVAQLLRRVDESAVRETFLSMIGFYASKGQDLRMEKTVLVEALQQWTVDAMGLPQPPYVSPGFLRDIGMGEGQKRHRDRPDQRRGGNDRRLSKPWVGRGAPMAEGGRDRRSYGGRDEHRPSRYGQDSDGGRRRYDGGDSRTSRYDRDSDRGQRRPSFDGGERREQFNPFGRGRRESGEDY</sequence>
<feature type="domain" description="Helicase C-terminal" evidence="8">
    <location>
        <begin position="368"/>
        <end position="527"/>
    </location>
</feature>
<dbReference type="STRING" id="97359.A0A550C6R0"/>
<dbReference type="Pfam" id="PF00271">
    <property type="entry name" value="Helicase_C"/>
    <property type="match status" value="1"/>
</dbReference>
<evidence type="ECO:0000256" key="3">
    <source>
        <dbReference type="ARBA" id="ARBA00022840"/>
    </source>
</evidence>
<dbReference type="InterPro" id="IPR014001">
    <property type="entry name" value="Helicase_ATP-bd"/>
</dbReference>
<gene>
    <name evidence="9" type="ORF">BD626DRAFT_505464</name>
</gene>
<reference evidence="9 10" key="1">
    <citation type="journal article" date="2019" name="New Phytol.">
        <title>Comparative genomics reveals unique wood-decay strategies and fruiting body development in the Schizophyllaceae.</title>
        <authorList>
            <person name="Almasi E."/>
            <person name="Sahu N."/>
            <person name="Krizsan K."/>
            <person name="Balint B."/>
            <person name="Kovacs G.M."/>
            <person name="Kiss B."/>
            <person name="Cseklye J."/>
            <person name="Drula E."/>
            <person name="Henrissat B."/>
            <person name="Nagy I."/>
            <person name="Chovatia M."/>
            <person name="Adam C."/>
            <person name="LaButti K."/>
            <person name="Lipzen A."/>
            <person name="Riley R."/>
            <person name="Grigoriev I.V."/>
            <person name="Nagy L.G."/>
        </authorList>
    </citation>
    <scope>NUCLEOTIDE SEQUENCE [LARGE SCALE GENOMIC DNA]</scope>
    <source>
        <strain evidence="9 10">NL-1724</strain>
    </source>
</reference>
<keyword evidence="3 5" id="KW-0067">ATP-binding</keyword>
<dbReference type="GO" id="GO:0003723">
    <property type="term" value="F:RNA binding"/>
    <property type="evidence" value="ECO:0007669"/>
    <property type="project" value="UniProtKB-UniRule"/>
</dbReference>
<dbReference type="Pfam" id="PF00270">
    <property type="entry name" value="DEAD"/>
    <property type="match status" value="1"/>
</dbReference>
<dbReference type="EMBL" id="VDMD01000022">
    <property type="protein sequence ID" value="TRM60469.1"/>
    <property type="molecule type" value="Genomic_DNA"/>
</dbReference>
<comment type="domain">
    <text evidence="5">The Q motif is unique to and characteristic of the DEAD box family of RNA helicases and controls ATP binding and hydrolysis.</text>
</comment>
<dbReference type="GO" id="GO:0016787">
    <property type="term" value="F:hydrolase activity"/>
    <property type="evidence" value="ECO:0007669"/>
    <property type="project" value="UniProtKB-KW"/>
</dbReference>
<feature type="region of interest" description="Disordered" evidence="6">
    <location>
        <begin position="628"/>
        <end position="746"/>
    </location>
</feature>
<dbReference type="Gene3D" id="3.40.50.300">
    <property type="entry name" value="P-loop containing nucleotide triphosphate hydrolases"/>
    <property type="match status" value="2"/>
</dbReference>
<protein>
    <recommendedName>
        <fullName evidence="5">ATP-dependent RNA helicase</fullName>
        <ecNumber evidence="5">3.6.4.13</ecNumber>
    </recommendedName>
</protein>
<evidence type="ECO:0000256" key="1">
    <source>
        <dbReference type="ARBA" id="ARBA00022741"/>
    </source>
</evidence>
<dbReference type="GO" id="GO:0005524">
    <property type="term" value="F:ATP binding"/>
    <property type="evidence" value="ECO:0007669"/>
    <property type="project" value="UniProtKB-UniRule"/>
</dbReference>
<dbReference type="Proteomes" id="UP000320762">
    <property type="component" value="Unassembled WGS sequence"/>
</dbReference>
<evidence type="ECO:0000313" key="9">
    <source>
        <dbReference type="EMBL" id="TRM60469.1"/>
    </source>
</evidence>
<feature type="domain" description="Helicase ATP-binding" evidence="7">
    <location>
        <begin position="135"/>
        <end position="340"/>
    </location>
</feature>
<dbReference type="InterPro" id="IPR011545">
    <property type="entry name" value="DEAD/DEAH_box_helicase_dom"/>
</dbReference>
<dbReference type="EC" id="3.6.4.13" evidence="5"/>
<keyword evidence="2 5" id="KW-0378">Hydrolase</keyword>
<dbReference type="PANTHER" id="PTHR24031">
    <property type="entry name" value="RNA HELICASE"/>
    <property type="match status" value="1"/>
</dbReference>
<comment type="similarity">
    <text evidence="5">Belongs to the DEAD box helicase family.</text>
</comment>
<evidence type="ECO:0000259" key="8">
    <source>
        <dbReference type="PROSITE" id="PS51194"/>
    </source>
</evidence>
<dbReference type="CDD" id="cd18787">
    <property type="entry name" value="SF2_C_DEAD"/>
    <property type="match status" value="1"/>
</dbReference>
<feature type="compositionally biased region" description="Basic and acidic residues" evidence="6">
    <location>
        <begin position="671"/>
        <end position="686"/>
    </location>
</feature>
<evidence type="ECO:0000313" key="10">
    <source>
        <dbReference type="Proteomes" id="UP000320762"/>
    </source>
</evidence>
<dbReference type="PROSITE" id="PS51192">
    <property type="entry name" value="HELICASE_ATP_BIND_1"/>
    <property type="match status" value="1"/>
</dbReference>
<evidence type="ECO:0000256" key="4">
    <source>
        <dbReference type="ARBA" id="ARBA00022884"/>
    </source>
</evidence>
<keyword evidence="5" id="KW-0347">Helicase</keyword>
<evidence type="ECO:0000256" key="2">
    <source>
        <dbReference type="ARBA" id="ARBA00022801"/>
    </source>
</evidence>
<feature type="compositionally biased region" description="Basic and acidic residues" evidence="6">
    <location>
        <begin position="644"/>
        <end position="657"/>
    </location>
</feature>
<accession>A0A550C6R0</accession>
<proteinExistence type="inferred from homology"/>
<dbReference type="SUPFAM" id="SSF52540">
    <property type="entry name" value="P-loop containing nucleoside triphosphate hydrolases"/>
    <property type="match status" value="1"/>
</dbReference>
<evidence type="ECO:0000259" key="7">
    <source>
        <dbReference type="PROSITE" id="PS51192"/>
    </source>
</evidence>
<feature type="compositionally biased region" description="Basic and acidic residues" evidence="6">
    <location>
        <begin position="694"/>
        <end position="731"/>
    </location>
</feature>
<dbReference type="AlphaFoldDB" id="A0A550C6R0"/>
<dbReference type="InterPro" id="IPR001650">
    <property type="entry name" value="Helicase_C-like"/>
</dbReference>
<keyword evidence="4 5" id="KW-0694">RNA-binding</keyword>
<name>A0A550C6R0_9AGAR</name>
<comment type="function">
    <text evidence="5">RNA helicase.</text>
</comment>
<evidence type="ECO:0000256" key="5">
    <source>
        <dbReference type="RuleBase" id="RU365068"/>
    </source>
</evidence>
<dbReference type="OrthoDB" id="193716at2759"/>
<dbReference type="GO" id="GO:0003724">
    <property type="term" value="F:RNA helicase activity"/>
    <property type="evidence" value="ECO:0007669"/>
    <property type="project" value="UniProtKB-EC"/>
</dbReference>
<comment type="catalytic activity">
    <reaction evidence="5">
        <text>ATP + H2O = ADP + phosphate + H(+)</text>
        <dbReference type="Rhea" id="RHEA:13065"/>
        <dbReference type="ChEBI" id="CHEBI:15377"/>
        <dbReference type="ChEBI" id="CHEBI:15378"/>
        <dbReference type="ChEBI" id="CHEBI:30616"/>
        <dbReference type="ChEBI" id="CHEBI:43474"/>
        <dbReference type="ChEBI" id="CHEBI:456216"/>
        <dbReference type="EC" id="3.6.4.13"/>
    </reaction>
</comment>
<evidence type="ECO:0000256" key="6">
    <source>
        <dbReference type="SAM" id="MobiDB-lite"/>
    </source>
</evidence>